<comment type="caution">
    <text evidence="2">The sequence shown here is derived from an EMBL/GenBank/DDBJ whole genome shotgun (WGS) entry which is preliminary data.</text>
</comment>
<gene>
    <name evidence="2" type="ORF">TorRG33x02_246650</name>
</gene>
<evidence type="ECO:0000313" key="2">
    <source>
        <dbReference type="EMBL" id="PON74629.1"/>
    </source>
</evidence>
<dbReference type="EMBL" id="JXTC01000260">
    <property type="protein sequence ID" value="PON74629.1"/>
    <property type="molecule type" value="Genomic_DNA"/>
</dbReference>
<keyword evidence="3" id="KW-1185">Reference proteome</keyword>
<accession>A0A2P5DMW0</accession>
<protein>
    <submittedName>
        <fullName evidence="2">Uncharacterized protein</fullName>
    </submittedName>
</protein>
<name>A0A2P5DMW0_TREOI</name>
<evidence type="ECO:0000313" key="3">
    <source>
        <dbReference type="Proteomes" id="UP000237000"/>
    </source>
</evidence>
<proteinExistence type="predicted"/>
<keyword evidence="1" id="KW-0472">Membrane</keyword>
<dbReference type="InParanoid" id="A0A2P5DMW0"/>
<reference evidence="3" key="1">
    <citation type="submission" date="2016-06" db="EMBL/GenBank/DDBJ databases">
        <title>Parallel loss of symbiosis genes in relatives of nitrogen-fixing non-legume Parasponia.</title>
        <authorList>
            <person name="Van Velzen R."/>
            <person name="Holmer R."/>
            <person name="Bu F."/>
            <person name="Rutten L."/>
            <person name="Van Zeijl A."/>
            <person name="Liu W."/>
            <person name="Santuari L."/>
            <person name="Cao Q."/>
            <person name="Sharma T."/>
            <person name="Shen D."/>
            <person name="Roswanjaya Y."/>
            <person name="Wardhani T."/>
            <person name="Kalhor M.S."/>
            <person name="Jansen J."/>
            <person name="Van den Hoogen J."/>
            <person name="Gungor B."/>
            <person name="Hartog M."/>
            <person name="Hontelez J."/>
            <person name="Verver J."/>
            <person name="Yang W.-C."/>
            <person name="Schijlen E."/>
            <person name="Repin R."/>
            <person name="Schilthuizen M."/>
            <person name="Schranz E."/>
            <person name="Heidstra R."/>
            <person name="Miyata K."/>
            <person name="Fedorova E."/>
            <person name="Kohlen W."/>
            <person name="Bisseling T."/>
            <person name="Smit S."/>
            <person name="Geurts R."/>
        </authorList>
    </citation>
    <scope>NUCLEOTIDE SEQUENCE [LARGE SCALE GENOMIC DNA]</scope>
    <source>
        <strain evidence="3">cv. RG33-2</strain>
    </source>
</reference>
<keyword evidence="1" id="KW-1133">Transmembrane helix</keyword>
<dbReference type="AlphaFoldDB" id="A0A2P5DMW0"/>
<keyword evidence="1" id="KW-0812">Transmembrane</keyword>
<feature type="transmembrane region" description="Helical" evidence="1">
    <location>
        <begin position="24"/>
        <end position="49"/>
    </location>
</feature>
<evidence type="ECO:0000256" key="1">
    <source>
        <dbReference type="SAM" id="Phobius"/>
    </source>
</evidence>
<dbReference type="Proteomes" id="UP000237000">
    <property type="component" value="Unassembled WGS sequence"/>
</dbReference>
<sequence>MIDLKIWFIGHNAHKEASLHRISFLTWVGLLTGSLFNYVSGIIMSFIGLEMDGLLFQSD</sequence>
<organism evidence="2 3">
    <name type="scientific">Trema orientale</name>
    <name type="common">Charcoal tree</name>
    <name type="synonym">Celtis orientalis</name>
    <dbReference type="NCBI Taxonomy" id="63057"/>
    <lineage>
        <taxon>Eukaryota</taxon>
        <taxon>Viridiplantae</taxon>
        <taxon>Streptophyta</taxon>
        <taxon>Embryophyta</taxon>
        <taxon>Tracheophyta</taxon>
        <taxon>Spermatophyta</taxon>
        <taxon>Magnoliopsida</taxon>
        <taxon>eudicotyledons</taxon>
        <taxon>Gunneridae</taxon>
        <taxon>Pentapetalae</taxon>
        <taxon>rosids</taxon>
        <taxon>fabids</taxon>
        <taxon>Rosales</taxon>
        <taxon>Cannabaceae</taxon>
        <taxon>Trema</taxon>
    </lineage>
</organism>